<proteinExistence type="predicted"/>
<dbReference type="Gene3D" id="2.60.120.10">
    <property type="entry name" value="Jelly Rolls"/>
    <property type="match status" value="1"/>
</dbReference>
<dbReference type="GO" id="GO:0016853">
    <property type="term" value="F:isomerase activity"/>
    <property type="evidence" value="ECO:0007669"/>
    <property type="project" value="UniProtKB-KW"/>
</dbReference>
<organism evidence="2">
    <name type="scientific">Pseudomonas fluorescens</name>
    <dbReference type="NCBI Taxonomy" id="294"/>
    <lineage>
        <taxon>Bacteria</taxon>
        <taxon>Pseudomonadati</taxon>
        <taxon>Pseudomonadota</taxon>
        <taxon>Gammaproteobacteria</taxon>
        <taxon>Pseudomonadales</taxon>
        <taxon>Pseudomonadaceae</taxon>
        <taxon>Pseudomonas</taxon>
    </lineage>
</organism>
<keyword evidence="2" id="KW-0413">Isomerase</keyword>
<dbReference type="EC" id="5.3.2.3" evidence="2"/>
<dbReference type="EMBL" id="LR700639">
    <property type="protein sequence ID" value="VVM11864.1"/>
    <property type="molecule type" value="Genomic_DNA"/>
</dbReference>
<dbReference type="SUPFAM" id="SSF51182">
    <property type="entry name" value="RmlC-like cupins"/>
    <property type="match status" value="1"/>
</dbReference>
<reference evidence="2" key="1">
    <citation type="submission" date="2019-09" db="EMBL/GenBank/DDBJ databases">
        <authorList>
            <person name="Chandra G."/>
            <person name="Truman W A."/>
        </authorList>
    </citation>
    <scope>NUCLEOTIDE SEQUENCE</scope>
    <source>
        <strain evidence="2">PS683</strain>
    </source>
</reference>
<dbReference type="AlphaFoldDB" id="A0A5E6SF18"/>
<evidence type="ECO:0000259" key="1">
    <source>
        <dbReference type="Pfam" id="PF05523"/>
    </source>
</evidence>
<evidence type="ECO:0000313" key="2">
    <source>
        <dbReference type="EMBL" id="VVM11864.1"/>
    </source>
</evidence>
<gene>
    <name evidence="2" type="primary">fdtA</name>
    <name evidence="2" type="ORF">PS683_00138</name>
</gene>
<dbReference type="InterPro" id="IPR008894">
    <property type="entry name" value="QdtA_cupin_dom"/>
</dbReference>
<dbReference type="Pfam" id="PF05523">
    <property type="entry name" value="FdtA"/>
    <property type="match status" value="1"/>
</dbReference>
<accession>A0A5E6SF18</accession>
<feature type="domain" description="Sugar 3,4-ketoisomerase QdtA cupin" evidence="1">
    <location>
        <begin position="5"/>
        <end position="129"/>
    </location>
</feature>
<dbReference type="InterPro" id="IPR014710">
    <property type="entry name" value="RmlC-like_jellyroll"/>
</dbReference>
<sequence length="134" mass="15304">MSLVDLVDLQVLGDERGQLVVLEAQKNVPFDIRRVYFLVGTRPGVSRGFHAHRELRQAAICVSGQCRMLMNNGSKIEEVILDTSSKAIFIDKMIWHEMHDFSADCVLLVLASDYYDEQDYIRSYPEFIGLLNHA</sequence>
<protein>
    <submittedName>
        <fullName evidence="2">TDP-4-oxo-6-deoxy-alpha-D-glucose-3, 4-oxoisomerase</fullName>
        <ecNumber evidence="2">5.3.2.3</ecNumber>
    </submittedName>
</protein>
<dbReference type="InterPro" id="IPR011051">
    <property type="entry name" value="RmlC_Cupin_sf"/>
</dbReference>
<name>A0A5E6SF18_PSEFL</name>
<dbReference type="CDD" id="cd20292">
    <property type="entry name" value="cupin_QdtA-like"/>
    <property type="match status" value="1"/>
</dbReference>